<evidence type="ECO:0000313" key="6">
    <source>
        <dbReference type="EMBL" id="VDZ52062.1"/>
    </source>
</evidence>
<protein>
    <submittedName>
        <fullName evidence="6">DoxX</fullName>
    </submittedName>
</protein>
<evidence type="ECO:0000256" key="5">
    <source>
        <dbReference type="SAM" id="Phobius"/>
    </source>
</evidence>
<dbReference type="Proteomes" id="UP000281391">
    <property type="component" value="Chromosome"/>
</dbReference>
<comment type="subcellular location">
    <subcellularLocation>
        <location evidence="1">Membrane</location>
        <topology evidence="1">Multi-pass membrane protein</topology>
    </subcellularLocation>
</comment>
<dbReference type="GO" id="GO:0016020">
    <property type="term" value="C:membrane"/>
    <property type="evidence" value="ECO:0007669"/>
    <property type="project" value="UniProtKB-SubCell"/>
</dbReference>
<proteinExistence type="predicted"/>
<evidence type="ECO:0000256" key="4">
    <source>
        <dbReference type="ARBA" id="ARBA00023136"/>
    </source>
</evidence>
<dbReference type="EMBL" id="LR134117">
    <property type="protein sequence ID" value="VDZ52062.1"/>
    <property type="molecule type" value="Genomic_DNA"/>
</dbReference>
<evidence type="ECO:0000256" key="1">
    <source>
        <dbReference type="ARBA" id="ARBA00004141"/>
    </source>
</evidence>
<evidence type="ECO:0000256" key="3">
    <source>
        <dbReference type="ARBA" id="ARBA00022989"/>
    </source>
</evidence>
<dbReference type="Pfam" id="PF07681">
    <property type="entry name" value="DoxX"/>
    <property type="match status" value="1"/>
</dbReference>
<feature type="transmembrane region" description="Helical" evidence="5">
    <location>
        <begin position="75"/>
        <end position="95"/>
    </location>
</feature>
<feature type="transmembrane region" description="Helical" evidence="5">
    <location>
        <begin position="107"/>
        <end position="126"/>
    </location>
</feature>
<reference evidence="6 7" key="1">
    <citation type="submission" date="2018-12" db="EMBL/GenBank/DDBJ databases">
        <authorList>
            <consortium name="Pathogen Informatics"/>
        </authorList>
    </citation>
    <scope>NUCLEOTIDE SEQUENCE [LARGE SCALE GENOMIC DNA]</scope>
    <source>
        <strain evidence="6 7">NCTC11214</strain>
    </source>
</reference>
<dbReference type="KEGG" id="sof:NCTC11214_00511"/>
<keyword evidence="2 5" id="KW-0812">Transmembrane</keyword>
<dbReference type="AlphaFoldDB" id="A0A3S4DTB2"/>
<evidence type="ECO:0000313" key="7">
    <source>
        <dbReference type="Proteomes" id="UP000281391"/>
    </source>
</evidence>
<feature type="transmembrane region" description="Helical" evidence="5">
    <location>
        <begin position="7"/>
        <end position="33"/>
    </location>
</feature>
<keyword evidence="3 5" id="KW-1133">Transmembrane helix</keyword>
<accession>A0A3S4DTB2</accession>
<organism evidence="6 7">
    <name type="scientific">Serratia odorifera</name>
    <dbReference type="NCBI Taxonomy" id="618"/>
    <lineage>
        <taxon>Bacteria</taxon>
        <taxon>Pseudomonadati</taxon>
        <taxon>Pseudomonadota</taxon>
        <taxon>Gammaproteobacteria</taxon>
        <taxon>Enterobacterales</taxon>
        <taxon>Yersiniaceae</taxon>
        <taxon>Serratia</taxon>
    </lineage>
</organism>
<keyword evidence="4 5" id="KW-0472">Membrane</keyword>
<dbReference type="InterPro" id="IPR032808">
    <property type="entry name" value="DoxX"/>
</dbReference>
<dbReference type="RefSeq" id="WP_004954869.1">
    <property type="nucleotide sequence ID" value="NZ_JAQMZQ010000004.1"/>
</dbReference>
<evidence type="ECO:0000256" key="2">
    <source>
        <dbReference type="ARBA" id="ARBA00022692"/>
    </source>
</evidence>
<sequence>MLNSKNYFLTLCLSRVVVTFFFWMAGIFGVFNFDVIVEEMVAVGLPWPVLFAVGTILCQLVGSALIIFNVAGLGWVGSVMLIVFTLLTIPLGHPFWAFSEPERTKEFHIVLEHITVVGGLMMSAILSGHKR</sequence>
<gene>
    <name evidence="6" type="ORF">NCTC11214_00511</name>
</gene>
<name>A0A3S4DTB2_SEROD</name>
<feature type="transmembrane region" description="Helical" evidence="5">
    <location>
        <begin position="45"/>
        <end position="68"/>
    </location>
</feature>